<name>L7UJY2_MYXSD</name>
<dbReference type="InterPro" id="IPR007168">
    <property type="entry name" value="Phageshock_PspC_N"/>
</dbReference>
<feature type="transmembrane region" description="Helical" evidence="1">
    <location>
        <begin position="74"/>
        <end position="101"/>
    </location>
</feature>
<evidence type="ECO:0000313" key="3">
    <source>
        <dbReference type="EMBL" id="AGC48308.1"/>
    </source>
</evidence>
<dbReference type="Proteomes" id="UP000011131">
    <property type="component" value="Chromosome"/>
</dbReference>
<keyword evidence="1" id="KW-0812">Transmembrane</keyword>
<organism evidence="3 4">
    <name type="scientific">Myxococcus stipitatus (strain DSM 14675 / JCM 12634 / Mx s8)</name>
    <dbReference type="NCBI Taxonomy" id="1278073"/>
    <lineage>
        <taxon>Bacteria</taxon>
        <taxon>Pseudomonadati</taxon>
        <taxon>Myxococcota</taxon>
        <taxon>Myxococcia</taxon>
        <taxon>Myxococcales</taxon>
        <taxon>Cystobacterineae</taxon>
        <taxon>Myxococcaceae</taxon>
        <taxon>Myxococcus</taxon>
    </lineage>
</organism>
<dbReference type="KEGG" id="msd:MYSTI_07036"/>
<proteinExistence type="predicted"/>
<evidence type="ECO:0000256" key="1">
    <source>
        <dbReference type="SAM" id="Phobius"/>
    </source>
</evidence>
<dbReference type="EMBL" id="CP004025">
    <property type="protein sequence ID" value="AGC48308.1"/>
    <property type="molecule type" value="Genomic_DNA"/>
</dbReference>
<keyword evidence="4" id="KW-1185">Reference proteome</keyword>
<keyword evidence="1" id="KW-1133">Transmembrane helix</keyword>
<evidence type="ECO:0000313" key="4">
    <source>
        <dbReference type="Proteomes" id="UP000011131"/>
    </source>
</evidence>
<dbReference type="Pfam" id="PF04024">
    <property type="entry name" value="PspC"/>
    <property type="match status" value="1"/>
</dbReference>
<evidence type="ECO:0000259" key="2">
    <source>
        <dbReference type="Pfam" id="PF04024"/>
    </source>
</evidence>
<protein>
    <submittedName>
        <fullName evidence="3">PspC domain-containing protein</fullName>
    </submittedName>
</protein>
<dbReference type="eggNOG" id="COG1983">
    <property type="taxonomic scope" value="Bacteria"/>
</dbReference>
<dbReference type="HOGENOM" id="CLU_2057423_0_0_7"/>
<dbReference type="PATRIC" id="fig|1278073.3.peg.7146"/>
<accession>L7UJY2</accession>
<feature type="domain" description="Phage shock protein PspC N-terminal" evidence="2">
    <location>
        <begin position="48"/>
        <end position="104"/>
    </location>
</feature>
<sequence>MARRGAGAIGGAGARRQGMDAMKRCTGCAEEMKAEASKCPHCGTRATRLHRGVDGRMLTGVCAMLAREFGIDAAWVRVLLVVGTMFTGGTLPFVYVMLWAFTPPTAMGRPPLQRTMEWLSRLGQSADVRHLERRV</sequence>
<gene>
    <name evidence="3" type="ordered locus">MYSTI_07036</name>
</gene>
<keyword evidence="1" id="KW-0472">Membrane</keyword>
<reference evidence="3 4" key="1">
    <citation type="journal article" date="2013" name="Genome Announc.">
        <title>Complete genome sequence of Myxococcus stipitatus strain DSM 14675, a fruiting myxobacterium.</title>
        <authorList>
            <person name="Huntley S."/>
            <person name="Kneip S."/>
            <person name="Treuner-Lange A."/>
            <person name="Sogaard-Andersen L."/>
        </authorList>
    </citation>
    <scope>NUCLEOTIDE SEQUENCE [LARGE SCALE GENOMIC DNA]</scope>
    <source>
        <strain evidence="4">DSM 14675 / JCM 12634 / Mx s8</strain>
    </source>
</reference>
<dbReference type="STRING" id="1278073.MYSTI_07036"/>
<dbReference type="AlphaFoldDB" id="L7UJY2"/>